<dbReference type="KEGG" id="llu:AKJ09_04263"/>
<dbReference type="EMBL" id="CP012333">
    <property type="protein sequence ID" value="AKU97599.1"/>
    <property type="molecule type" value="Genomic_DNA"/>
</dbReference>
<name>A0A0K1PWT6_9BACT</name>
<reference evidence="2 3" key="1">
    <citation type="submission" date="2015-08" db="EMBL/GenBank/DDBJ databases">
        <authorList>
            <person name="Babu N.S."/>
            <person name="Beckwith C.J."/>
            <person name="Beseler K.G."/>
            <person name="Brison A."/>
            <person name="Carone J.V."/>
            <person name="Caskin T.P."/>
            <person name="Diamond M."/>
            <person name="Durham M.E."/>
            <person name="Foxe J.M."/>
            <person name="Go M."/>
            <person name="Henderson B.A."/>
            <person name="Jones I.B."/>
            <person name="McGettigan J.A."/>
            <person name="Micheletti S.J."/>
            <person name="Nasrallah M.E."/>
            <person name="Ortiz D."/>
            <person name="Piller C.R."/>
            <person name="Privatt S.R."/>
            <person name="Schneider S.L."/>
            <person name="Sharp S."/>
            <person name="Smith T.C."/>
            <person name="Stanton J.D."/>
            <person name="Ullery H.E."/>
            <person name="Wilson R.J."/>
            <person name="Serrano M.G."/>
            <person name="Buck G."/>
            <person name="Lee V."/>
            <person name="Wang Y."/>
            <person name="Carvalho R."/>
            <person name="Voegtly L."/>
            <person name="Shi R."/>
            <person name="Duckworth R."/>
            <person name="Johnson A."/>
            <person name="Loviza R."/>
            <person name="Walstead R."/>
            <person name="Shah Z."/>
            <person name="Kiflezghi M."/>
            <person name="Wade K."/>
            <person name="Ball S.L."/>
            <person name="Bradley K.W."/>
            <person name="Asai D.J."/>
            <person name="Bowman C.A."/>
            <person name="Russell D.A."/>
            <person name="Pope W.H."/>
            <person name="Jacobs-Sera D."/>
            <person name="Hendrix R.W."/>
            <person name="Hatfull G.F."/>
        </authorList>
    </citation>
    <scope>NUCLEOTIDE SEQUENCE [LARGE SCALE GENOMIC DNA]</scope>
    <source>
        <strain evidence="2 3">DSM 27648</strain>
    </source>
</reference>
<evidence type="ECO:0000256" key="1">
    <source>
        <dbReference type="SAM" id="MobiDB-lite"/>
    </source>
</evidence>
<sequence>MHVFTNAICAMASASQASRAGTRSVAASCVGGWLPADGAGHSSGSTFPQAEESKRLPANKLPQRSEKRSESGNPCANVDCRDCIVGNHAIAVRP</sequence>
<dbReference type="Proteomes" id="UP000064967">
    <property type="component" value="Chromosome"/>
</dbReference>
<feature type="region of interest" description="Disordered" evidence="1">
    <location>
        <begin position="38"/>
        <end position="77"/>
    </location>
</feature>
<organism evidence="2 3">
    <name type="scientific">Labilithrix luteola</name>
    <dbReference type="NCBI Taxonomy" id="1391654"/>
    <lineage>
        <taxon>Bacteria</taxon>
        <taxon>Pseudomonadati</taxon>
        <taxon>Myxococcota</taxon>
        <taxon>Polyangia</taxon>
        <taxon>Polyangiales</taxon>
        <taxon>Labilitrichaceae</taxon>
        <taxon>Labilithrix</taxon>
    </lineage>
</organism>
<protein>
    <submittedName>
        <fullName evidence="2">Uncharacterized protein</fullName>
    </submittedName>
</protein>
<gene>
    <name evidence="2" type="ORF">AKJ09_04263</name>
</gene>
<dbReference type="AlphaFoldDB" id="A0A0K1PWT6"/>
<accession>A0A0K1PWT6</accession>
<proteinExistence type="predicted"/>
<keyword evidence="3" id="KW-1185">Reference proteome</keyword>
<evidence type="ECO:0000313" key="3">
    <source>
        <dbReference type="Proteomes" id="UP000064967"/>
    </source>
</evidence>
<evidence type="ECO:0000313" key="2">
    <source>
        <dbReference type="EMBL" id="AKU97599.1"/>
    </source>
</evidence>